<evidence type="ECO:0000259" key="3">
    <source>
        <dbReference type="Pfam" id="PF00248"/>
    </source>
</evidence>
<gene>
    <name evidence="4" type="ORF">EIP91_012411</name>
</gene>
<dbReference type="InterPro" id="IPR036812">
    <property type="entry name" value="NAD(P)_OxRdtase_dom_sf"/>
</dbReference>
<feature type="region of interest" description="Disordered" evidence="2">
    <location>
        <begin position="433"/>
        <end position="499"/>
    </location>
</feature>
<dbReference type="GO" id="GO:0016491">
    <property type="term" value="F:oxidoreductase activity"/>
    <property type="evidence" value="ECO:0007669"/>
    <property type="project" value="UniProtKB-KW"/>
</dbReference>
<dbReference type="Gene3D" id="3.20.20.100">
    <property type="entry name" value="NADP-dependent oxidoreductase domain"/>
    <property type="match status" value="1"/>
</dbReference>
<dbReference type="GO" id="GO:0005737">
    <property type="term" value="C:cytoplasm"/>
    <property type="evidence" value="ECO:0007669"/>
    <property type="project" value="TreeGrafter"/>
</dbReference>
<sequence>MSNTPRYPTRRLGRNGPFVSAIGLGTTAAGGAYGPADEAATLETLTRAADLGVTFWDTADIYGSEPVLGKWFEATGRRSEIFLATKWGYRDLTPGVTEHRFNSKPSYIRRQLENSLAALRTDYIDLYYQHRVDPDVPIEIVLDTLRPYIEKGTIRYIGLSDCHIDVLKRAKAVPGIGEKVIAAQMEFSPFELEVEASGFVATAQELGVAVVAYCPLGRGMISGKFKSHNDLSPTDGRRHMPRFSVENFPHNLALASQFESIANKHPNATSAQVALAWILARHPHMVPIPGSKTPARLEENAGGAWLQLSGEDLKALDDAVAKADVYIRALEDSEILSLELKHLSHFSVHPQPSLPPSPHIVKMRFSTVFATVLAVAASSAVAAPLSTHQARGYNGNNLVARNDYLVLRDILQAVHARELSALDARALGLGATSDFVKRKQPPPPPREPTPPPREPTPPPPREPTPPPPEAEERPADFGNVPPAGQGSGAGGSRFRENFD</sequence>
<comment type="caution">
    <text evidence="4">The sequence shown here is derived from an EMBL/GenBank/DDBJ whole genome shotgun (WGS) entry which is preliminary data.</text>
</comment>
<evidence type="ECO:0000256" key="1">
    <source>
        <dbReference type="ARBA" id="ARBA00023002"/>
    </source>
</evidence>
<evidence type="ECO:0000313" key="5">
    <source>
        <dbReference type="Proteomes" id="UP000292702"/>
    </source>
</evidence>
<accession>A0A4R0RIT4</accession>
<dbReference type="InterPro" id="IPR050791">
    <property type="entry name" value="Aldo-Keto_reductase"/>
</dbReference>
<evidence type="ECO:0000256" key="2">
    <source>
        <dbReference type="SAM" id="MobiDB-lite"/>
    </source>
</evidence>
<dbReference type="InterPro" id="IPR023210">
    <property type="entry name" value="NADP_OxRdtase_dom"/>
</dbReference>
<keyword evidence="5" id="KW-1185">Reference proteome</keyword>
<evidence type="ECO:0000313" key="4">
    <source>
        <dbReference type="EMBL" id="TCD67376.1"/>
    </source>
</evidence>
<feature type="compositionally biased region" description="Pro residues" evidence="2">
    <location>
        <begin position="441"/>
        <end position="468"/>
    </location>
</feature>
<dbReference type="OrthoDB" id="37537at2759"/>
<keyword evidence="1" id="KW-0560">Oxidoreductase</keyword>
<dbReference type="AlphaFoldDB" id="A0A4R0RIT4"/>
<dbReference type="PRINTS" id="PR00069">
    <property type="entry name" value="ALDKETRDTASE"/>
</dbReference>
<dbReference type="PANTHER" id="PTHR43625">
    <property type="entry name" value="AFLATOXIN B1 ALDEHYDE REDUCTASE"/>
    <property type="match status" value="1"/>
</dbReference>
<name>A0A4R0RIT4_9APHY</name>
<organism evidence="4 5">
    <name type="scientific">Steccherinum ochraceum</name>
    <dbReference type="NCBI Taxonomy" id="92696"/>
    <lineage>
        <taxon>Eukaryota</taxon>
        <taxon>Fungi</taxon>
        <taxon>Dikarya</taxon>
        <taxon>Basidiomycota</taxon>
        <taxon>Agaricomycotina</taxon>
        <taxon>Agaricomycetes</taxon>
        <taxon>Polyporales</taxon>
        <taxon>Steccherinaceae</taxon>
        <taxon>Steccherinum</taxon>
    </lineage>
</organism>
<reference evidence="4 5" key="1">
    <citation type="submission" date="2018-11" db="EMBL/GenBank/DDBJ databases">
        <title>Genome assembly of Steccherinum ochraceum LE-BIN_3174, the white-rot fungus of the Steccherinaceae family (The Residual Polyporoid clade, Polyporales, Basidiomycota).</title>
        <authorList>
            <person name="Fedorova T.V."/>
            <person name="Glazunova O.A."/>
            <person name="Landesman E.O."/>
            <person name="Moiseenko K.V."/>
            <person name="Psurtseva N.V."/>
            <person name="Savinova O.S."/>
            <person name="Shakhova N.V."/>
            <person name="Tyazhelova T.V."/>
            <person name="Vasina D.V."/>
        </authorList>
    </citation>
    <scope>NUCLEOTIDE SEQUENCE [LARGE SCALE GENOMIC DNA]</scope>
    <source>
        <strain evidence="4 5">LE-BIN_3174</strain>
    </source>
</reference>
<protein>
    <recommendedName>
        <fullName evidence="3">NADP-dependent oxidoreductase domain-containing protein</fullName>
    </recommendedName>
</protein>
<dbReference type="STRING" id="92696.A0A4R0RIT4"/>
<dbReference type="PANTHER" id="PTHR43625:SF40">
    <property type="entry name" value="ALDO-KETO REDUCTASE YAKC [NADP(+)]"/>
    <property type="match status" value="1"/>
</dbReference>
<proteinExistence type="predicted"/>
<dbReference type="Pfam" id="PF00248">
    <property type="entry name" value="Aldo_ket_red"/>
    <property type="match status" value="1"/>
</dbReference>
<dbReference type="SUPFAM" id="SSF51430">
    <property type="entry name" value="NAD(P)-linked oxidoreductase"/>
    <property type="match status" value="1"/>
</dbReference>
<dbReference type="InterPro" id="IPR020471">
    <property type="entry name" value="AKR"/>
</dbReference>
<dbReference type="Proteomes" id="UP000292702">
    <property type="component" value="Unassembled WGS sequence"/>
</dbReference>
<feature type="domain" description="NADP-dependent oxidoreductase" evidence="3">
    <location>
        <begin position="21"/>
        <end position="319"/>
    </location>
</feature>
<dbReference type="EMBL" id="RWJN01000099">
    <property type="protein sequence ID" value="TCD67376.1"/>
    <property type="molecule type" value="Genomic_DNA"/>
</dbReference>